<dbReference type="AlphaFoldDB" id="A0A0M0JSS1"/>
<comment type="caution">
    <text evidence="2">The sequence shown here is derived from an EMBL/GenBank/DDBJ whole genome shotgun (WGS) entry which is preliminary data.</text>
</comment>
<organism evidence="2 3">
    <name type="scientific">Chrysochromulina tobinii</name>
    <dbReference type="NCBI Taxonomy" id="1460289"/>
    <lineage>
        <taxon>Eukaryota</taxon>
        <taxon>Haptista</taxon>
        <taxon>Haptophyta</taxon>
        <taxon>Prymnesiophyceae</taxon>
        <taxon>Prymnesiales</taxon>
        <taxon>Chrysochromulinaceae</taxon>
        <taxon>Chrysochromulina</taxon>
    </lineage>
</organism>
<evidence type="ECO:0000313" key="2">
    <source>
        <dbReference type="EMBL" id="KOO29639.1"/>
    </source>
</evidence>
<dbReference type="EMBL" id="JWZX01002384">
    <property type="protein sequence ID" value="KOO29639.1"/>
    <property type="molecule type" value="Genomic_DNA"/>
</dbReference>
<feature type="compositionally biased region" description="Pro residues" evidence="1">
    <location>
        <begin position="133"/>
        <end position="148"/>
    </location>
</feature>
<evidence type="ECO:0000256" key="1">
    <source>
        <dbReference type="SAM" id="MobiDB-lite"/>
    </source>
</evidence>
<evidence type="ECO:0000313" key="3">
    <source>
        <dbReference type="Proteomes" id="UP000037460"/>
    </source>
</evidence>
<dbReference type="OrthoDB" id="10649935at2759"/>
<accession>A0A0M0JSS1</accession>
<feature type="region of interest" description="Disordered" evidence="1">
    <location>
        <begin position="113"/>
        <end position="150"/>
    </location>
</feature>
<keyword evidence="3" id="KW-1185">Reference proteome</keyword>
<name>A0A0M0JSS1_9EUKA</name>
<protein>
    <submittedName>
        <fullName evidence="2">Uncharacterized protein</fullName>
    </submittedName>
</protein>
<reference evidence="3" key="1">
    <citation type="journal article" date="2015" name="PLoS Genet.">
        <title>Genome Sequence and Transcriptome Analyses of Chrysochromulina tobin: Metabolic Tools for Enhanced Algal Fitness in the Prominent Order Prymnesiales (Haptophyceae).</title>
        <authorList>
            <person name="Hovde B.T."/>
            <person name="Deodato C.R."/>
            <person name="Hunsperger H.M."/>
            <person name="Ryken S.A."/>
            <person name="Yost W."/>
            <person name="Jha R.K."/>
            <person name="Patterson J."/>
            <person name="Monnat R.J. Jr."/>
            <person name="Barlow S.B."/>
            <person name="Starkenburg S.R."/>
            <person name="Cattolico R.A."/>
        </authorList>
    </citation>
    <scope>NUCLEOTIDE SEQUENCE</scope>
    <source>
        <strain evidence="3">CCMP291</strain>
    </source>
</reference>
<sequence length="236" mass="25108">MLRSLGAAGSWVAAAAMDGALELWETVTPRMANVHVPFHTFNAACGTDGAILDWRFDGGALALSGRRASVFDFSGAFPPHPYRKPGCVQAKGQPDSVPRVCMSDEGVRYVRWAPPKTAPERPSEELGAVLGAPLPPPPLPPPPPPPPSDLASDLATVDVQGTVRLWCPHGLPLRKGGMGNAHNPQSMKPQFYTYVRQDATHPSGDAVEACALLWLAADAVAVGYFTGEIVAWRVAR</sequence>
<gene>
    <name evidence="2" type="ORF">Ctob_006394</name>
</gene>
<proteinExistence type="predicted"/>
<dbReference type="Proteomes" id="UP000037460">
    <property type="component" value="Unassembled WGS sequence"/>
</dbReference>